<gene>
    <name evidence="3" type="ORF">JZ751_010861</name>
</gene>
<dbReference type="PANTHER" id="PTHR23167">
    <property type="entry name" value="CALPONIN HOMOLOGY DOMAIN-CONTAINING PROTEIN DDB_G0272472-RELATED"/>
    <property type="match status" value="1"/>
</dbReference>
<protein>
    <recommendedName>
        <fullName evidence="5">C2 NT-type domain-containing protein</fullName>
    </recommendedName>
</protein>
<feature type="coiled-coil region" evidence="1">
    <location>
        <begin position="177"/>
        <end position="212"/>
    </location>
</feature>
<dbReference type="AlphaFoldDB" id="A0A8T2P3J3"/>
<feature type="compositionally biased region" description="Pro residues" evidence="2">
    <location>
        <begin position="389"/>
        <end position="409"/>
    </location>
</feature>
<evidence type="ECO:0008006" key="5">
    <source>
        <dbReference type="Google" id="ProtNLM"/>
    </source>
</evidence>
<organism evidence="3 4">
    <name type="scientific">Albula glossodonta</name>
    <name type="common">roundjaw bonefish</name>
    <dbReference type="NCBI Taxonomy" id="121402"/>
    <lineage>
        <taxon>Eukaryota</taxon>
        <taxon>Metazoa</taxon>
        <taxon>Chordata</taxon>
        <taxon>Craniata</taxon>
        <taxon>Vertebrata</taxon>
        <taxon>Euteleostomi</taxon>
        <taxon>Actinopterygii</taxon>
        <taxon>Neopterygii</taxon>
        <taxon>Teleostei</taxon>
        <taxon>Albuliformes</taxon>
        <taxon>Albulidae</taxon>
        <taxon>Albula</taxon>
    </lineage>
</organism>
<feature type="non-terminal residue" evidence="3">
    <location>
        <position position="527"/>
    </location>
</feature>
<reference evidence="3" key="1">
    <citation type="thesis" date="2021" institute="BYU ScholarsArchive" country="Provo, UT, USA">
        <title>Applications of and Algorithms for Genome Assembly and Genomic Analyses with an Emphasis on Marine Teleosts.</title>
        <authorList>
            <person name="Pickett B.D."/>
        </authorList>
    </citation>
    <scope>NUCLEOTIDE SEQUENCE</scope>
    <source>
        <strain evidence="3">HI-2016</strain>
    </source>
</reference>
<dbReference type="PANTHER" id="PTHR23167:SF43">
    <property type="entry name" value="EH DOMAIN-BINDING PROTEIN 1"/>
    <property type="match status" value="1"/>
</dbReference>
<dbReference type="EMBL" id="JAFBMS010000020">
    <property type="protein sequence ID" value="KAG9344192.1"/>
    <property type="molecule type" value="Genomic_DNA"/>
</dbReference>
<dbReference type="Proteomes" id="UP000824540">
    <property type="component" value="Unassembled WGS sequence"/>
</dbReference>
<dbReference type="InterPro" id="IPR050540">
    <property type="entry name" value="F-actin_Monoox_Mical"/>
</dbReference>
<comment type="caution">
    <text evidence="3">The sequence shown here is derived from an EMBL/GenBank/DDBJ whole genome shotgun (WGS) entry which is preliminary data.</text>
</comment>
<dbReference type="OrthoDB" id="5972258at2759"/>
<feature type="compositionally biased region" description="Acidic residues" evidence="2">
    <location>
        <begin position="266"/>
        <end position="278"/>
    </location>
</feature>
<evidence type="ECO:0000313" key="3">
    <source>
        <dbReference type="EMBL" id="KAG9344192.1"/>
    </source>
</evidence>
<feature type="compositionally biased region" description="Basic and acidic residues" evidence="2">
    <location>
        <begin position="310"/>
        <end position="324"/>
    </location>
</feature>
<sequence length="527" mass="57155">MALLRLAGLQVPRYLLYLPLLVMRGAVGGFGGAVSDRDTPRCSGAALWYQCSGGQIAHQRELPGLNQPGSAVIRLLLPYSGNKGRDASGAELRGDVRHLHEHESPSGRRKALATGSINMKQYASPMPTQTDVKLKFKPLSKKVVAATLQFSLSCIFLREGKATDEDMQSLASLMSMKQADIGNLDDFEEENEEDEENRVNQEEKAAEITVEEQGAEPLPHPLPAPNPAEELISKLNFLDVDQVTPGMSTNPFEDPDDNNELNPFGDPDEEGKEEEPFDYQDSSNPFNESQPETPQYLNPFDEPEAEPDPQLERVWGDSGAEHCSPKPTKKKNVHPVDMSKYLYAHTSQAEEEELDESNPFFEPKTSTLTGPLHPSPESSLERRKKRKAPAPPGPAPAPTPVPAPMPAPLTPKTAPDRVAGGPAAVAAVVGKELASSSPKRITAAYFWHVFRGPALCRGLLHCVPGLAGRGMGPMPKRAAELSTHPRMEGGGGTRGVLPPPHWLGIQSSESGRDILIDCCLSFVCGHC</sequence>
<feature type="region of interest" description="Disordered" evidence="2">
    <location>
        <begin position="242"/>
        <end position="415"/>
    </location>
</feature>
<keyword evidence="4" id="KW-1185">Reference proteome</keyword>
<accession>A0A8T2P3J3</accession>
<evidence type="ECO:0000256" key="2">
    <source>
        <dbReference type="SAM" id="MobiDB-lite"/>
    </source>
</evidence>
<keyword evidence="1" id="KW-0175">Coiled coil</keyword>
<evidence type="ECO:0000313" key="4">
    <source>
        <dbReference type="Proteomes" id="UP000824540"/>
    </source>
</evidence>
<evidence type="ECO:0000256" key="1">
    <source>
        <dbReference type="SAM" id="Coils"/>
    </source>
</evidence>
<proteinExistence type="predicted"/>
<name>A0A8T2P3J3_9TELE</name>
<feature type="compositionally biased region" description="Polar residues" evidence="2">
    <location>
        <begin position="280"/>
        <end position="296"/>
    </location>
</feature>